<protein>
    <recommendedName>
        <fullName evidence="8">Exonuclease domain-containing protein</fullName>
    </recommendedName>
</protein>
<reference evidence="9" key="1">
    <citation type="submission" date="2019-11" db="EMBL/GenBank/DDBJ databases">
        <authorList>
            <person name="Liu Y."/>
            <person name="Hou J."/>
            <person name="Li T.-Q."/>
            <person name="Guan C.-H."/>
            <person name="Wu X."/>
            <person name="Wu H.-Z."/>
            <person name="Ling F."/>
            <person name="Zhang R."/>
            <person name="Shi X.-G."/>
            <person name="Ren J.-P."/>
            <person name="Chen E.-F."/>
            <person name="Sun J.-M."/>
        </authorList>
    </citation>
    <scope>NUCLEOTIDE SEQUENCE</scope>
    <source>
        <strain evidence="9">Adult_tree_wgs_1</strain>
        <tissue evidence="9">Leaves</tissue>
    </source>
</reference>
<evidence type="ECO:0000256" key="7">
    <source>
        <dbReference type="ARBA" id="ARBA00025769"/>
    </source>
</evidence>
<dbReference type="OrthoDB" id="10250935at2759"/>
<sequence length="357" mass="39909">MWNYQFPVTNFKNVRILHQWNTSVAMCFSILPIPRCRIHVLASSWFESFHSLSRAGGSSPQFRVLGSSTHELEGGYSRRSTGKTITTKTVGVNKDTLNSKTSNLRQEISDGSIKSSTNIGIKKSKVSEFQSIQYPDTQQNIGESRDSVGLTTLIVFDIETTGFSRENERIIEIAMQDLLGGKNSTFQTLVNPERYVPNHHVHGISTYMVSKPNIPRMKELIPILLQYIKSRQKPGGHVILVAHNARTFDVPFLVNEFSRCSFEIPPDWLFVDTLPLAREAMKSGGSKVSSKVSLQALREYYEVPLIGSAHRAMSDVNTLSLILQRLTFDLKLPVSGLVERAFTASDLISAKKKKSSG</sequence>
<accession>A0A834LBI6</accession>
<dbReference type="GO" id="GO:0006308">
    <property type="term" value="P:DNA catabolic process"/>
    <property type="evidence" value="ECO:0007669"/>
    <property type="project" value="TreeGrafter"/>
</dbReference>
<dbReference type="EMBL" id="WJXA01000011">
    <property type="protein sequence ID" value="KAF7128004.1"/>
    <property type="molecule type" value="Genomic_DNA"/>
</dbReference>
<dbReference type="Proteomes" id="UP000626092">
    <property type="component" value="Unassembled WGS sequence"/>
</dbReference>
<dbReference type="AlphaFoldDB" id="A0A834LBI6"/>
<dbReference type="FunFam" id="3.30.420.10:FF:000081">
    <property type="entry name" value="Exonuclease DPD1 chloroplastic/mitochondrial"/>
    <property type="match status" value="1"/>
</dbReference>
<organism evidence="9 10">
    <name type="scientific">Rhododendron simsii</name>
    <name type="common">Sims's rhododendron</name>
    <dbReference type="NCBI Taxonomy" id="118357"/>
    <lineage>
        <taxon>Eukaryota</taxon>
        <taxon>Viridiplantae</taxon>
        <taxon>Streptophyta</taxon>
        <taxon>Embryophyta</taxon>
        <taxon>Tracheophyta</taxon>
        <taxon>Spermatophyta</taxon>
        <taxon>Magnoliopsida</taxon>
        <taxon>eudicotyledons</taxon>
        <taxon>Gunneridae</taxon>
        <taxon>Pentapetalae</taxon>
        <taxon>asterids</taxon>
        <taxon>Ericales</taxon>
        <taxon>Ericaceae</taxon>
        <taxon>Ericoideae</taxon>
        <taxon>Rhodoreae</taxon>
        <taxon>Rhododendron</taxon>
    </lineage>
</organism>
<evidence type="ECO:0000256" key="6">
    <source>
        <dbReference type="ARBA" id="ARBA00022842"/>
    </source>
</evidence>
<dbReference type="GO" id="GO:0005737">
    <property type="term" value="C:cytoplasm"/>
    <property type="evidence" value="ECO:0007669"/>
    <property type="project" value="TreeGrafter"/>
</dbReference>
<keyword evidence="4" id="KW-0378">Hydrolase</keyword>
<feature type="domain" description="Exonuclease" evidence="8">
    <location>
        <begin position="152"/>
        <end position="332"/>
    </location>
</feature>
<proteinExistence type="inferred from homology"/>
<dbReference type="PANTHER" id="PTHR13058">
    <property type="entry name" value="THREE PRIME REPAIR EXONUCLEASE 1, 2"/>
    <property type="match status" value="1"/>
</dbReference>
<comment type="caution">
    <text evidence="9">The sequence shown here is derived from an EMBL/GenBank/DDBJ whole genome shotgun (WGS) entry which is preliminary data.</text>
</comment>
<dbReference type="GO" id="GO:0003676">
    <property type="term" value="F:nucleic acid binding"/>
    <property type="evidence" value="ECO:0007669"/>
    <property type="project" value="InterPro"/>
</dbReference>
<keyword evidence="10" id="KW-1185">Reference proteome</keyword>
<dbReference type="Gene3D" id="3.30.420.10">
    <property type="entry name" value="Ribonuclease H-like superfamily/Ribonuclease H"/>
    <property type="match status" value="1"/>
</dbReference>
<keyword evidence="6" id="KW-0460">Magnesium</keyword>
<evidence type="ECO:0000256" key="4">
    <source>
        <dbReference type="ARBA" id="ARBA00022801"/>
    </source>
</evidence>
<dbReference type="CDD" id="cd06127">
    <property type="entry name" value="DEDDh"/>
    <property type="match status" value="1"/>
</dbReference>
<evidence type="ECO:0000256" key="1">
    <source>
        <dbReference type="ARBA" id="ARBA00001946"/>
    </source>
</evidence>
<dbReference type="GO" id="GO:0046872">
    <property type="term" value="F:metal ion binding"/>
    <property type="evidence" value="ECO:0007669"/>
    <property type="project" value="UniProtKB-KW"/>
</dbReference>
<evidence type="ECO:0000256" key="3">
    <source>
        <dbReference type="ARBA" id="ARBA00022723"/>
    </source>
</evidence>
<dbReference type="InterPro" id="IPR013520">
    <property type="entry name" value="Ribonucl_H"/>
</dbReference>
<keyword evidence="3" id="KW-0479">Metal-binding</keyword>
<keyword evidence="2" id="KW-0540">Nuclease</keyword>
<evidence type="ECO:0000313" key="10">
    <source>
        <dbReference type="Proteomes" id="UP000626092"/>
    </source>
</evidence>
<comment type="cofactor">
    <cofactor evidence="1">
        <name>Mg(2+)</name>
        <dbReference type="ChEBI" id="CHEBI:18420"/>
    </cofactor>
</comment>
<dbReference type="PANTHER" id="PTHR13058:SF19">
    <property type="entry name" value="LD40940P"/>
    <property type="match status" value="1"/>
</dbReference>
<evidence type="ECO:0000256" key="2">
    <source>
        <dbReference type="ARBA" id="ARBA00022722"/>
    </source>
</evidence>
<dbReference type="InterPro" id="IPR012337">
    <property type="entry name" value="RNaseH-like_sf"/>
</dbReference>
<dbReference type="InterPro" id="IPR040393">
    <property type="entry name" value="TREX1/2"/>
</dbReference>
<dbReference type="InterPro" id="IPR036397">
    <property type="entry name" value="RNaseH_sf"/>
</dbReference>
<name>A0A834LBI6_RHOSS</name>
<dbReference type="SMART" id="SM00479">
    <property type="entry name" value="EXOIII"/>
    <property type="match status" value="1"/>
</dbReference>
<evidence type="ECO:0000256" key="5">
    <source>
        <dbReference type="ARBA" id="ARBA00022839"/>
    </source>
</evidence>
<gene>
    <name evidence="9" type="ORF">RHSIM_Rhsim11G0093000</name>
</gene>
<comment type="similarity">
    <text evidence="7">Belongs to the exonuclease superfamily. TREX family.</text>
</comment>
<dbReference type="Pfam" id="PF00929">
    <property type="entry name" value="RNase_T"/>
    <property type="match status" value="1"/>
</dbReference>
<dbReference type="GO" id="GO:0008296">
    <property type="term" value="F:3'-5'-DNA exonuclease activity"/>
    <property type="evidence" value="ECO:0007669"/>
    <property type="project" value="TreeGrafter"/>
</dbReference>
<evidence type="ECO:0000259" key="8">
    <source>
        <dbReference type="SMART" id="SM00479"/>
    </source>
</evidence>
<keyword evidence="5" id="KW-0269">Exonuclease</keyword>
<evidence type="ECO:0000313" key="9">
    <source>
        <dbReference type="EMBL" id="KAF7128004.1"/>
    </source>
</evidence>
<dbReference type="SUPFAM" id="SSF53098">
    <property type="entry name" value="Ribonuclease H-like"/>
    <property type="match status" value="1"/>
</dbReference>